<dbReference type="HOGENOM" id="CLU_078013_0_0_1"/>
<dbReference type="AlphaFoldDB" id="X0BJX2"/>
<protein>
    <submittedName>
        <fullName evidence="1">Uncharacterized protein</fullName>
    </submittedName>
</protein>
<gene>
    <name evidence="1" type="ORF">FOQG_16612</name>
</gene>
<dbReference type="OrthoDB" id="5100628at2759"/>
<keyword evidence="2" id="KW-1185">Reference proteome</keyword>
<accession>X0BJX2</accession>
<reference evidence="1 2" key="1">
    <citation type="submission" date="2011-11" db="EMBL/GenBank/DDBJ databases">
        <title>The Genome Sequence of Fusarium oxysporum PHW815.</title>
        <authorList>
            <consortium name="The Broad Institute Genome Sequencing Platform"/>
            <person name="Ma L.-J."/>
            <person name="Gale L.R."/>
            <person name="Schwartz D.C."/>
            <person name="Zhou S."/>
            <person name="Corby-Kistler H."/>
            <person name="Young S.K."/>
            <person name="Zeng Q."/>
            <person name="Gargeya S."/>
            <person name="Fitzgerald M."/>
            <person name="Haas B."/>
            <person name="Abouelleil A."/>
            <person name="Alvarado L."/>
            <person name="Arachchi H.M."/>
            <person name="Berlin A."/>
            <person name="Brown A."/>
            <person name="Chapman S.B."/>
            <person name="Chen Z."/>
            <person name="Dunbar C."/>
            <person name="Freedman E."/>
            <person name="Gearin G."/>
            <person name="Goldberg J."/>
            <person name="Griggs A."/>
            <person name="Gujja S."/>
            <person name="Heiman D."/>
            <person name="Howarth C."/>
            <person name="Larson L."/>
            <person name="Lui A."/>
            <person name="MacDonald P.J.P."/>
            <person name="Montmayeur A."/>
            <person name="Murphy C."/>
            <person name="Neiman D."/>
            <person name="Pearson M."/>
            <person name="Priest M."/>
            <person name="Roberts A."/>
            <person name="Saif S."/>
            <person name="Shea T."/>
            <person name="Shenoy N."/>
            <person name="Sisk P."/>
            <person name="Stolte C."/>
            <person name="Sykes S."/>
            <person name="Wortman J."/>
            <person name="Nusbaum C."/>
            <person name="Birren B."/>
        </authorList>
    </citation>
    <scope>NUCLEOTIDE SEQUENCE [LARGE SCALE GENOMIC DNA]</scope>
    <source>
        <strain evidence="1 2">54005</strain>
    </source>
</reference>
<evidence type="ECO:0000313" key="1">
    <source>
        <dbReference type="EMBL" id="EXK78739.1"/>
    </source>
</evidence>
<dbReference type="EMBL" id="JH658505">
    <property type="protein sequence ID" value="EXK78739.1"/>
    <property type="molecule type" value="Genomic_DNA"/>
</dbReference>
<proteinExistence type="predicted"/>
<evidence type="ECO:0000313" key="2">
    <source>
        <dbReference type="Proteomes" id="UP000030663"/>
    </source>
</evidence>
<sequence length="179" mass="21267">MERGFTEIRRLFAKGDQRILSHYYAAYYYLTDYLKDPLCDLMLMLTLTITASSTTPEVRPNTKCFNVTTKRRDPALLAANMVTRMLWFLRPEAFPWDKDRDSVLRVSEMTKKIEHKGVNNRMLRELGWIKVKGNRDSLRNCESRLTPKDELFKLRNDLIFLMREPRNFISCVFKSNKEE</sequence>
<organism evidence="1 2">
    <name type="scientific">Fusarium oxysporum f. sp. raphani 54005</name>
    <dbReference type="NCBI Taxonomy" id="1089458"/>
    <lineage>
        <taxon>Eukaryota</taxon>
        <taxon>Fungi</taxon>
        <taxon>Dikarya</taxon>
        <taxon>Ascomycota</taxon>
        <taxon>Pezizomycotina</taxon>
        <taxon>Sordariomycetes</taxon>
        <taxon>Hypocreomycetidae</taxon>
        <taxon>Hypocreales</taxon>
        <taxon>Nectriaceae</taxon>
        <taxon>Fusarium</taxon>
        <taxon>Fusarium oxysporum species complex</taxon>
    </lineage>
</organism>
<dbReference type="Proteomes" id="UP000030663">
    <property type="component" value="Unassembled WGS sequence"/>
</dbReference>
<name>X0BJX2_FUSOX</name>